<dbReference type="PANTHER" id="PTHR30627">
    <property type="entry name" value="PEPTIDOGLYCAN D,D-TRANSPEPTIDASE"/>
    <property type="match status" value="1"/>
</dbReference>
<evidence type="ECO:0000259" key="4">
    <source>
        <dbReference type="Pfam" id="PF00905"/>
    </source>
</evidence>
<dbReference type="PANTHER" id="PTHR30627:SF1">
    <property type="entry name" value="PEPTIDOGLYCAN D,D-TRANSPEPTIDASE FTSI"/>
    <property type="match status" value="1"/>
</dbReference>
<dbReference type="InterPro" id="IPR036138">
    <property type="entry name" value="PBP_dimer_sf"/>
</dbReference>
<comment type="caution">
    <text evidence="6">The sequence shown here is derived from an EMBL/GenBank/DDBJ whole genome shotgun (WGS) entry which is preliminary data.</text>
</comment>
<gene>
    <name evidence="6" type="ORF">F0U44_14885</name>
</gene>
<dbReference type="AlphaFoldDB" id="A0A5B1LCT0"/>
<reference evidence="6 7" key="2">
    <citation type="submission" date="2019-09" db="EMBL/GenBank/DDBJ databases">
        <authorList>
            <person name="Jin C."/>
        </authorList>
    </citation>
    <scope>NUCLEOTIDE SEQUENCE [LARGE SCALE GENOMIC DNA]</scope>
    <source>
        <strain evidence="6 7">BN130099</strain>
    </source>
</reference>
<dbReference type="SUPFAM" id="SSF56519">
    <property type="entry name" value="Penicillin binding protein dimerisation domain"/>
    <property type="match status" value="1"/>
</dbReference>
<proteinExistence type="inferred from homology"/>
<dbReference type="Gene3D" id="3.90.1310.10">
    <property type="entry name" value="Penicillin-binding protein 2a (Domain 2)"/>
    <property type="match status" value="1"/>
</dbReference>
<dbReference type="Gene3D" id="3.40.710.10">
    <property type="entry name" value="DD-peptidase/beta-lactamase superfamily"/>
    <property type="match status" value="1"/>
</dbReference>
<evidence type="ECO:0000313" key="7">
    <source>
        <dbReference type="Proteomes" id="UP000325003"/>
    </source>
</evidence>
<dbReference type="InterPro" id="IPR012338">
    <property type="entry name" value="Beta-lactam/transpept-like"/>
</dbReference>
<sequence>MRLKIGFIVIAMVLSVFAARLVQLQGVDPDQYAAMAAAEGSVDVILPATRGSIVDRNGEPLAESIDGKMIVADPALTTDDAPELATFLAKRLHLDYFQVLQRLRVENSRFQYIARQVPARLATQVVDEAEAEGFVGLFLRRDPVRIYPQGRLAANLVGFLGTPRKDGSARALAGLEDAFNKYLSGTDGEERYKVGAGNQIPLGDSTITPAVDGQQLQLTIDADMQFYTQQVLQQTVEGANAESGIAVIMDSKTGEILALADYPTYNNSAPDEWSPKRYKSSALTDVYEPGSTEKVLTLSALIDAGLARPRQQYVVPPVLNRQDRPIHDHWYHGIEHLTLAGILAKSSNIGTVLAADNFPKGELRRYLSDFGLGHTTGVGPLGESRGILPSGDAWTDQVDDRIAFGQSLSVNAVQMIAAVNTIANGGIRIDPSLVDGSASLDDGTEIGTDDATERRVISSEAARQTGLMMERVLDPVDGVAPLASVPGYRIAGKTGTAQRVVESCGCYDGSHTASFVGFGPTDDARFTIYVVIHDSRTGGGGAVAGPAFAKLMSYALRRYGVPPTDTKPSKLPVEW</sequence>
<evidence type="ECO:0000313" key="6">
    <source>
        <dbReference type="EMBL" id="KAA1418008.1"/>
    </source>
</evidence>
<evidence type="ECO:0000256" key="1">
    <source>
        <dbReference type="ARBA" id="ARBA00004370"/>
    </source>
</evidence>
<keyword evidence="3" id="KW-0472">Membrane</keyword>
<dbReference type="Pfam" id="PF03717">
    <property type="entry name" value="PBP_dimer"/>
    <property type="match status" value="1"/>
</dbReference>
<dbReference type="Gene3D" id="3.30.450.330">
    <property type="match status" value="1"/>
</dbReference>
<protein>
    <submittedName>
        <fullName evidence="6">Penicillin-binding protein 2</fullName>
    </submittedName>
</protein>
<organism evidence="6 7">
    <name type="scientific">Nocardioides humilatus</name>
    <dbReference type="NCBI Taxonomy" id="2607660"/>
    <lineage>
        <taxon>Bacteria</taxon>
        <taxon>Bacillati</taxon>
        <taxon>Actinomycetota</taxon>
        <taxon>Actinomycetes</taxon>
        <taxon>Propionibacteriales</taxon>
        <taxon>Nocardioidaceae</taxon>
        <taxon>Nocardioides</taxon>
    </lineage>
</organism>
<evidence type="ECO:0000259" key="5">
    <source>
        <dbReference type="Pfam" id="PF03717"/>
    </source>
</evidence>
<dbReference type="EMBL" id="VUJV01000004">
    <property type="protein sequence ID" value="KAA1418008.1"/>
    <property type="molecule type" value="Genomic_DNA"/>
</dbReference>
<accession>A0A5B1LCT0</accession>
<name>A0A5B1LCT0_9ACTN</name>
<keyword evidence="7" id="KW-1185">Reference proteome</keyword>
<dbReference type="Pfam" id="PF00905">
    <property type="entry name" value="Transpeptidase"/>
    <property type="match status" value="1"/>
</dbReference>
<reference evidence="6 7" key="1">
    <citation type="submission" date="2019-09" db="EMBL/GenBank/DDBJ databases">
        <title>Nocardioides panacisoli sp. nov., isolated from the soil of a ginseng field.</title>
        <authorList>
            <person name="Cho C."/>
        </authorList>
    </citation>
    <scope>NUCLEOTIDE SEQUENCE [LARGE SCALE GENOMIC DNA]</scope>
    <source>
        <strain evidence="6 7">BN130099</strain>
    </source>
</reference>
<dbReference type="SUPFAM" id="SSF56601">
    <property type="entry name" value="beta-lactamase/transpeptidase-like"/>
    <property type="match status" value="1"/>
</dbReference>
<dbReference type="Proteomes" id="UP000325003">
    <property type="component" value="Unassembled WGS sequence"/>
</dbReference>
<comment type="subcellular location">
    <subcellularLocation>
        <location evidence="1">Membrane</location>
    </subcellularLocation>
</comment>
<feature type="domain" description="Penicillin-binding protein dimerisation" evidence="5">
    <location>
        <begin position="46"/>
        <end position="199"/>
    </location>
</feature>
<dbReference type="InterPro" id="IPR005311">
    <property type="entry name" value="PBP_dimer"/>
</dbReference>
<evidence type="ECO:0000256" key="2">
    <source>
        <dbReference type="ARBA" id="ARBA00007171"/>
    </source>
</evidence>
<dbReference type="GO" id="GO:0005886">
    <property type="term" value="C:plasma membrane"/>
    <property type="evidence" value="ECO:0007669"/>
    <property type="project" value="TreeGrafter"/>
</dbReference>
<dbReference type="GO" id="GO:0071555">
    <property type="term" value="P:cell wall organization"/>
    <property type="evidence" value="ECO:0007669"/>
    <property type="project" value="TreeGrafter"/>
</dbReference>
<dbReference type="InterPro" id="IPR050515">
    <property type="entry name" value="Beta-lactam/transpept"/>
</dbReference>
<dbReference type="GO" id="GO:0008658">
    <property type="term" value="F:penicillin binding"/>
    <property type="evidence" value="ECO:0007669"/>
    <property type="project" value="InterPro"/>
</dbReference>
<dbReference type="InterPro" id="IPR001460">
    <property type="entry name" value="PCN-bd_Tpept"/>
</dbReference>
<comment type="similarity">
    <text evidence="2">Belongs to the transpeptidase family.</text>
</comment>
<feature type="domain" description="Penicillin-binding protein transpeptidase" evidence="4">
    <location>
        <begin position="244"/>
        <end position="552"/>
    </location>
</feature>
<evidence type="ECO:0000256" key="3">
    <source>
        <dbReference type="ARBA" id="ARBA00023136"/>
    </source>
</evidence>